<reference evidence="7 8" key="1">
    <citation type="submission" date="2018-08" db="EMBL/GenBank/DDBJ databases">
        <title>Achromobacter xylosoxidans Genome sequencing and assembly.</title>
        <authorList>
            <person name="Wang R."/>
            <person name="Rensing C."/>
            <person name="Li Y."/>
        </authorList>
    </citation>
    <scope>NUCLEOTIDE SEQUENCE [LARGE SCALE GENOMIC DNA]</scope>
    <source>
        <strain evidence="7 8">GD003A</strain>
    </source>
</reference>
<evidence type="ECO:0000259" key="5">
    <source>
        <dbReference type="PROSITE" id="PS51192"/>
    </source>
</evidence>
<dbReference type="Pfam" id="PF00271">
    <property type="entry name" value="Helicase_C"/>
    <property type="match status" value="1"/>
</dbReference>
<dbReference type="Pfam" id="PF00270">
    <property type="entry name" value="DEAD"/>
    <property type="match status" value="1"/>
</dbReference>
<dbReference type="InterPro" id="IPR014001">
    <property type="entry name" value="Helicase_ATP-bd"/>
</dbReference>
<feature type="domain" description="Helicase C-terminal" evidence="6">
    <location>
        <begin position="523"/>
        <end position="684"/>
    </location>
</feature>
<dbReference type="GO" id="GO:0005524">
    <property type="term" value="F:ATP binding"/>
    <property type="evidence" value="ECO:0007669"/>
    <property type="project" value="UniProtKB-KW"/>
</dbReference>
<proteinExistence type="predicted"/>
<dbReference type="GO" id="GO:0016787">
    <property type="term" value="F:hydrolase activity"/>
    <property type="evidence" value="ECO:0007669"/>
    <property type="project" value="UniProtKB-KW"/>
</dbReference>
<dbReference type="Proteomes" id="UP000285324">
    <property type="component" value="Unassembled WGS sequence"/>
</dbReference>
<dbReference type="PANTHER" id="PTHR47961">
    <property type="entry name" value="DNA POLYMERASE THETA, PUTATIVE (AFU_ORTHOLOGUE AFUA_1G05260)-RELATED"/>
    <property type="match status" value="1"/>
</dbReference>
<dbReference type="InterPro" id="IPR001650">
    <property type="entry name" value="Helicase_C-like"/>
</dbReference>
<accession>A0A424W674</accession>
<dbReference type="SMART" id="SM00487">
    <property type="entry name" value="DEXDc"/>
    <property type="match status" value="1"/>
</dbReference>
<name>A0A424W674_ALCXX</name>
<protein>
    <submittedName>
        <fullName evidence="7">DEAD/DEAH box helicase</fullName>
    </submittedName>
</protein>
<evidence type="ECO:0000256" key="2">
    <source>
        <dbReference type="ARBA" id="ARBA00022801"/>
    </source>
</evidence>
<keyword evidence="1" id="KW-0547">Nucleotide-binding</keyword>
<dbReference type="OrthoDB" id="9815222at2"/>
<evidence type="ECO:0000256" key="4">
    <source>
        <dbReference type="ARBA" id="ARBA00022840"/>
    </source>
</evidence>
<feature type="domain" description="Helicase ATP-binding" evidence="5">
    <location>
        <begin position="251"/>
        <end position="430"/>
    </location>
</feature>
<evidence type="ECO:0000259" key="6">
    <source>
        <dbReference type="PROSITE" id="PS51194"/>
    </source>
</evidence>
<dbReference type="GO" id="GO:0004386">
    <property type="term" value="F:helicase activity"/>
    <property type="evidence" value="ECO:0007669"/>
    <property type="project" value="UniProtKB-KW"/>
</dbReference>
<evidence type="ECO:0000313" key="7">
    <source>
        <dbReference type="EMBL" id="RPJ88762.1"/>
    </source>
</evidence>
<dbReference type="SUPFAM" id="SSF52540">
    <property type="entry name" value="P-loop containing nucleoside triphosphate hydrolases"/>
    <property type="match status" value="1"/>
</dbReference>
<dbReference type="GO" id="GO:0003676">
    <property type="term" value="F:nucleic acid binding"/>
    <property type="evidence" value="ECO:0007669"/>
    <property type="project" value="InterPro"/>
</dbReference>
<dbReference type="SMART" id="SM00490">
    <property type="entry name" value="HELICc"/>
    <property type="match status" value="1"/>
</dbReference>
<organism evidence="7 8">
    <name type="scientific">Alcaligenes xylosoxydans xylosoxydans</name>
    <name type="common">Achromobacter xylosoxidans</name>
    <dbReference type="NCBI Taxonomy" id="85698"/>
    <lineage>
        <taxon>Bacteria</taxon>
        <taxon>Pseudomonadati</taxon>
        <taxon>Pseudomonadota</taxon>
        <taxon>Betaproteobacteria</taxon>
        <taxon>Burkholderiales</taxon>
        <taxon>Alcaligenaceae</taxon>
        <taxon>Achromobacter</taxon>
    </lineage>
</organism>
<dbReference type="PROSITE" id="PS51192">
    <property type="entry name" value="HELICASE_ATP_BIND_1"/>
    <property type="match status" value="1"/>
</dbReference>
<dbReference type="InterPro" id="IPR050474">
    <property type="entry name" value="Hel308_SKI2-like"/>
</dbReference>
<evidence type="ECO:0000256" key="1">
    <source>
        <dbReference type="ARBA" id="ARBA00022741"/>
    </source>
</evidence>
<gene>
    <name evidence="7" type="ORF">DY367_25990</name>
</gene>
<keyword evidence="3 7" id="KW-0347">Helicase</keyword>
<dbReference type="EMBL" id="QVXO01000055">
    <property type="protein sequence ID" value="RPJ88762.1"/>
    <property type="molecule type" value="Genomic_DNA"/>
</dbReference>
<dbReference type="Gene3D" id="3.40.50.300">
    <property type="entry name" value="P-loop containing nucleotide triphosphate hydrolases"/>
    <property type="match status" value="2"/>
</dbReference>
<dbReference type="PANTHER" id="PTHR47961:SF6">
    <property type="entry name" value="DNA-DIRECTED DNA POLYMERASE"/>
    <property type="match status" value="1"/>
</dbReference>
<dbReference type="InterPro" id="IPR011545">
    <property type="entry name" value="DEAD/DEAH_box_helicase_dom"/>
</dbReference>
<sequence length="1040" mass="115692">MKPSREARLYASVTLSKGKMYEYEIPEDEHITIPKGMHLERQFPLAIGTLGDFAAEVFAGELGKKRAEKTEVEELIFASQVLSATATAKIDDSLSSLLRLLAAAGFYLADSPGTTMAILKAIDEREVQRIPNADALLHVLTSPWLPKRGAPDISLIESVLYHLRGHYTHGRKISEAWASLTRLRDFAYSHSEPLEFLLLEVLGASIIKRYHRSVWHILPRCSNLEQEAWAPFLSRPASIKELWPSQRALAEAGVLNGKSAVVQMPTSAGKTKATELIIRAAFRSARTNTAVVVAPFRALCQEIANSLDEAFAGDGYAVNQLSDSLQKDYVAAIFDGGLDTLMRPKVLVITPEKLVYALRQEENFLESVGLLIYDEAHQFDTGKRGATYELLLTSIKQSTPPQTQSVLISAVIGNADELALWLFGDKAKTVEDKARQSRSTIAFTSFQKGARGQLQFQPTIPGEQGFFVPGIIPRLKLAHTEREKPRYFPTQDGPSIALYLGLKLAKLGPVAVYSRLPASASKAAKELITYVVKRNAPIVFPRAYSDAHQLQRLHHLYVQNFGPTDNLSQAANLGVFVHHGETPHGIRLAVEHAMKQGHIRFIACTSTLAQGVNLPIRYLVVNSSLTGRDVIKAREFKNLIGRSGRAGMHEEGTIIFADPRLFDDKEDAWETSQHLIDPDSATATSSTLLELVRPPYISRKLANHLGWGANDLAHMLINYPEHVFEQLADISDERLEAAANRLLDELPVRRAAIEAIESFLMTYRSENGPLGFLADAAHLARMTFAHSLAQDYEKDHLEGVFIRIAERLNVHNLPTEVQHRYGRSLIGLDLSLKVDAWVQAHEFALAYSETTETLLDTIWPLLLEITVNSDILKLTPDVAAKEVAFMWIQGQSFHKIMSYLQDLGAVIQHSRRREKITYDTIVSITEKGFGFEFCLHLAAVKESYVASQGERADVNAIGAKFDLLAKRLKYGLPSINSIAHFEVGFADRVIAQELADLHKGTEVAYPHEARDILNQYKNQAAARLSPYPDFFSTVLARILR</sequence>
<evidence type="ECO:0000256" key="3">
    <source>
        <dbReference type="ARBA" id="ARBA00022806"/>
    </source>
</evidence>
<evidence type="ECO:0000313" key="8">
    <source>
        <dbReference type="Proteomes" id="UP000285324"/>
    </source>
</evidence>
<dbReference type="PROSITE" id="PS51194">
    <property type="entry name" value="HELICASE_CTER"/>
    <property type="match status" value="1"/>
</dbReference>
<keyword evidence="4" id="KW-0067">ATP-binding</keyword>
<keyword evidence="2" id="KW-0378">Hydrolase</keyword>
<comment type="caution">
    <text evidence="7">The sequence shown here is derived from an EMBL/GenBank/DDBJ whole genome shotgun (WGS) entry which is preliminary data.</text>
</comment>
<dbReference type="InterPro" id="IPR027417">
    <property type="entry name" value="P-loop_NTPase"/>
</dbReference>
<dbReference type="AlphaFoldDB" id="A0A424W674"/>